<dbReference type="Gene3D" id="3.30.710.10">
    <property type="entry name" value="Potassium Channel Kv1.1, Chain A"/>
    <property type="match status" value="1"/>
</dbReference>
<feature type="domain" description="BTB" evidence="1">
    <location>
        <begin position="8"/>
        <end position="73"/>
    </location>
</feature>
<protein>
    <recommendedName>
        <fullName evidence="1">BTB domain-containing protein</fullName>
    </recommendedName>
</protein>
<dbReference type="SUPFAM" id="SSF54695">
    <property type="entry name" value="POZ domain"/>
    <property type="match status" value="1"/>
</dbReference>
<dbReference type="EMBL" id="BDGG01000015">
    <property type="protein sequence ID" value="GAV07381.1"/>
    <property type="molecule type" value="Genomic_DNA"/>
</dbReference>
<dbReference type="PANTHER" id="PTHR46672">
    <property type="entry name" value="OS08G0495500 PROTEIN-RELATED"/>
    <property type="match status" value="1"/>
</dbReference>
<organism evidence="2 3">
    <name type="scientific">Ramazzottius varieornatus</name>
    <name type="common">Water bear</name>
    <name type="synonym">Tardigrade</name>
    <dbReference type="NCBI Taxonomy" id="947166"/>
    <lineage>
        <taxon>Eukaryota</taxon>
        <taxon>Metazoa</taxon>
        <taxon>Ecdysozoa</taxon>
        <taxon>Tardigrada</taxon>
        <taxon>Eutardigrada</taxon>
        <taxon>Parachela</taxon>
        <taxon>Hypsibioidea</taxon>
        <taxon>Ramazzottiidae</taxon>
        <taxon>Ramazzottius</taxon>
    </lineage>
</organism>
<dbReference type="Proteomes" id="UP000186922">
    <property type="component" value="Unassembled WGS sequence"/>
</dbReference>
<accession>A0A1D1W1T4</accession>
<comment type="caution">
    <text evidence="2">The sequence shown here is derived from an EMBL/GenBank/DDBJ whole genome shotgun (WGS) entry which is preliminary data.</text>
</comment>
<dbReference type="OrthoDB" id="10249567at2759"/>
<dbReference type="STRING" id="947166.A0A1D1W1T4"/>
<dbReference type="AlphaFoldDB" id="A0A1D1W1T4"/>
<evidence type="ECO:0000259" key="1">
    <source>
        <dbReference type="PROSITE" id="PS50097"/>
    </source>
</evidence>
<reference evidence="2 3" key="1">
    <citation type="journal article" date="2016" name="Nat. Commun.">
        <title>Extremotolerant tardigrade genome and improved radiotolerance of human cultured cells by tardigrade-unique protein.</title>
        <authorList>
            <person name="Hashimoto T."/>
            <person name="Horikawa D.D."/>
            <person name="Saito Y."/>
            <person name="Kuwahara H."/>
            <person name="Kozuka-Hata H."/>
            <person name="Shin-I T."/>
            <person name="Minakuchi Y."/>
            <person name="Ohishi K."/>
            <person name="Motoyama A."/>
            <person name="Aizu T."/>
            <person name="Enomoto A."/>
            <person name="Kondo K."/>
            <person name="Tanaka S."/>
            <person name="Hara Y."/>
            <person name="Koshikawa S."/>
            <person name="Sagara H."/>
            <person name="Miura T."/>
            <person name="Yokobori S."/>
            <person name="Miyagawa K."/>
            <person name="Suzuki Y."/>
            <person name="Kubo T."/>
            <person name="Oyama M."/>
            <person name="Kohara Y."/>
            <person name="Fujiyama A."/>
            <person name="Arakawa K."/>
            <person name="Katayama T."/>
            <person name="Toyoda A."/>
            <person name="Kunieda T."/>
        </authorList>
    </citation>
    <scope>NUCLEOTIDE SEQUENCE [LARGE SCALE GENOMIC DNA]</scope>
    <source>
        <strain evidence="2 3">YOKOZUNA-1</strain>
    </source>
</reference>
<proteinExistence type="predicted"/>
<dbReference type="PROSITE" id="PS50097">
    <property type="entry name" value="BTB"/>
    <property type="match status" value="1"/>
</dbReference>
<dbReference type="InterPro" id="IPR011333">
    <property type="entry name" value="SKP1/BTB/POZ_sf"/>
</dbReference>
<dbReference type="InterPro" id="IPR044714">
    <property type="entry name" value="AtSIBP1-like"/>
</dbReference>
<gene>
    <name evidence="2" type="primary">RvY_17220</name>
    <name evidence="2" type="synonym">RvY_17220.1</name>
    <name evidence="2" type="ORF">RvY_17220-1</name>
</gene>
<dbReference type="InterPro" id="IPR000210">
    <property type="entry name" value="BTB/POZ_dom"/>
</dbReference>
<dbReference type="CDD" id="cd18186">
    <property type="entry name" value="BTB_POZ_ZBTB_KLHL-like"/>
    <property type="match status" value="1"/>
</dbReference>
<evidence type="ECO:0000313" key="2">
    <source>
        <dbReference type="EMBL" id="GAV07381.1"/>
    </source>
</evidence>
<dbReference type="Pfam" id="PF00651">
    <property type="entry name" value="BTB"/>
    <property type="match status" value="1"/>
</dbReference>
<name>A0A1D1W1T4_RAMVA</name>
<keyword evidence="3" id="KW-1185">Reference proteome</keyword>
<evidence type="ECO:0000313" key="3">
    <source>
        <dbReference type="Proteomes" id="UP000186922"/>
    </source>
</evidence>
<sequence>MYESDIGRDFTLVSSEGAERHVHKAVLNASSSIFQRMFQANLAECRTGRCVIPDIDTQTLDFLLRYMYYGSLDGMVKKGRTSWLQPRSMGCWN</sequence>